<keyword evidence="4 5" id="KW-0949">S-adenosyl-L-methionine</keyword>
<evidence type="ECO:0000256" key="5">
    <source>
        <dbReference type="RuleBase" id="RU362024"/>
    </source>
</evidence>
<dbReference type="GO" id="GO:0160206">
    <property type="term" value="F:tRNA (cytidine(32)/uridine(32)-2'-O)-methyltransferase activity"/>
    <property type="evidence" value="ECO:0007669"/>
    <property type="project" value="UniProtKB-EC"/>
</dbReference>
<comment type="catalytic activity">
    <reaction evidence="5">
        <text>cytidine(32) in tRNA + S-adenosyl-L-methionine = 2'-O-methylcytidine(32) in tRNA + S-adenosyl-L-homocysteine + H(+)</text>
        <dbReference type="Rhea" id="RHEA:42932"/>
        <dbReference type="Rhea" id="RHEA-COMP:10288"/>
        <dbReference type="Rhea" id="RHEA-COMP:10289"/>
        <dbReference type="ChEBI" id="CHEBI:15378"/>
        <dbReference type="ChEBI" id="CHEBI:57856"/>
        <dbReference type="ChEBI" id="CHEBI:59789"/>
        <dbReference type="ChEBI" id="CHEBI:74495"/>
        <dbReference type="ChEBI" id="CHEBI:82748"/>
        <dbReference type="EC" id="2.1.1.200"/>
    </reaction>
</comment>
<name>A0A9X3E0Z6_9HYPH</name>
<evidence type="ECO:0000256" key="6">
    <source>
        <dbReference type="SAM" id="MobiDB-lite"/>
    </source>
</evidence>
<protein>
    <recommendedName>
        <fullName evidence="5">tRNA (cytidine/uridine-2'-O-)-methyltransferase TrmJ</fullName>
        <ecNumber evidence="5">2.1.1.200</ecNumber>
    </recommendedName>
    <alternativeName>
        <fullName evidence="5">tRNA (cytidine(32)/uridine(32)-2'-O)-methyltransferase</fullName>
    </alternativeName>
    <alternativeName>
        <fullName evidence="5">tRNA Cm32/Um32 methyltransferase</fullName>
    </alternativeName>
</protein>
<dbReference type="NCBIfam" id="TIGR00050">
    <property type="entry name" value="rRNA_methyl_1"/>
    <property type="match status" value="1"/>
</dbReference>
<evidence type="ECO:0000313" key="8">
    <source>
        <dbReference type="EMBL" id="MCX5569352.1"/>
    </source>
</evidence>
<evidence type="ECO:0000313" key="9">
    <source>
        <dbReference type="Proteomes" id="UP001144805"/>
    </source>
</evidence>
<dbReference type="Proteomes" id="UP001144805">
    <property type="component" value="Unassembled WGS sequence"/>
</dbReference>
<proteinExistence type="inferred from homology"/>
<dbReference type="EC" id="2.1.1.200" evidence="5"/>
<dbReference type="SUPFAM" id="SSF75217">
    <property type="entry name" value="alpha/beta knot"/>
    <property type="match status" value="1"/>
</dbReference>
<dbReference type="InterPro" id="IPR029026">
    <property type="entry name" value="tRNA_m1G_MTases_N"/>
</dbReference>
<dbReference type="CDD" id="cd18093">
    <property type="entry name" value="SpoU-like_TrmJ"/>
    <property type="match status" value="1"/>
</dbReference>
<dbReference type="PANTHER" id="PTHR42786:SF7">
    <property type="entry name" value="TRNA_RRNA METHYLTRANSFERASE SPOU TYPE DOMAIN-CONTAINING PROTEIN"/>
    <property type="match status" value="1"/>
</dbReference>
<evidence type="ECO:0000256" key="4">
    <source>
        <dbReference type="ARBA" id="ARBA00022691"/>
    </source>
</evidence>
<dbReference type="AlphaFoldDB" id="A0A9X3E0Z6"/>
<dbReference type="EMBL" id="JAPKNK010000003">
    <property type="protein sequence ID" value="MCX5569352.1"/>
    <property type="molecule type" value="Genomic_DNA"/>
</dbReference>
<dbReference type="InterPro" id="IPR029028">
    <property type="entry name" value="Alpha/beta_knot_MTases"/>
</dbReference>
<feature type="domain" description="tRNA/rRNA methyltransferase SpoU type" evidence="7">
    <location>
        <begin position="12"/>
        <end position="162"/>
    </location>
</feature>
<dbReference type="Gene3D" id="3.40.1280.10">
    <property type="match status" value="1"/>
</dbReference>
<keyword evidence="5" id="KW-0963">Cytoplasm</keyword>
<dbReference type="InterPro" id="IPR001537">
    <property type="entry name" value="SpoU_MeTrfase"/>
</dbReference>
<keyword evidence="2 5" id="KW-0489">Methyltransferase</keyword>
<sequence length="269" mass="29588">MVDSELLVDGPAVILVEPQLGENIGTAARAMANFGLRDLRIVNPRDGWPNEHARRAASRADHVFDRIRLFQTVEEAVADLGYLVATTARSRELAKTVRGPASAAGIMRGHMVGGVRAGILFGRERIGLTNEEISLADEIVTLPIDPQFASLNIAQAVLILAYEWRRSGLESEESGLRFTTPNDSRPATKQELIGLFEHLEGALDAVTFFRPAEKRPVVVQTLRAMLQKAQFTEADIRTLRGVVAALENRPTRPRKRADGTETTSREAED</sequence>
<keyword evidence="5" id="KW-0819">tRNA processing</keyword>
<dbReference type="GO" id="GO:0003723">
    <property type="term" value="F:RNA binding"/>
    <property type="evidence" value="ECO:0007669"/>
    <property type="project" value="InterPro"/>
</dbReference>
<organism evidence="8 9">
    <name type="scientific">Kaistia nematophila</name>
    <dbReference type="NCBI Taxonomy" id="2994654"/>
    <lineage>
        <taxon>Bacteria</taxon>
        <taxon>Pseudomonadati</taxon>
        <taxon>Pseudomonadota</taxon>
        <taxon>Alphaproteobacteria</taxon>
        <taxon>Hyphomicrobiales</taxon>
        <taxon>Kaistiaceae</taxon>
        <taxon>Kaistia</taxon>
    </lineage>
</organism>
<comment type="subcellular location">
    <subcellularLocation>
        <location evidence="5">Cytoplasm</location>
    </subcellularLocation>
</comment>
<comment type="function">
    <text evidence="5">Catalyzes the formation of 2'O-methylated cytidine (Cm32) or 2'O-methylated uridine (Um32) at position 32 in tRNA.</text>
</comment>
<dbReference type="PIRSF" id="PIRSF004808">
    <property type="entry name" value="LasT"/>
    <property type="match status" value="1"/>
</dbReference>
<evidence type="ECO:0000256" key="3">
    <source>
        <dbReference type="ARBA" id="ARBA00022679"/>
    </source>
</evidence>
<dbReference type="Pfam" id="PF00588">
    <property type="entry name" value="SpoU_methylase"/>
    <property type="match status" value="1"/>
</dbReference>
<feature type="region of interest" description="Disordered" evidence="6">
    <location>
        <begin position="247"/>
        <end position="269"/>
    </location>
</feature>
<evidence type="ECO:0000256" key="2">
    <source>
        <dbReference type="ARBA" id="ARBA00022603"/>
    </source>
</evidence>
<accession>A0A9X3E0Z6</accession>
<dbReference type="GO" id="GO:0005829">
    <property type="term" value="C:cytosol"/>
    <property type="evidence" value="ECO:0007669"/>
    <property type="project" value="TreeGrafter"/>
</dbReference>
<feature type="compositionally biased region" description="Basic and acidic residues" evidence="6">
    <location>
        <begin position="256"/>
        <end position="269"/>
    </location>
</feature>
<comment type="similarity">
    <text evidence="1">Belongs to the class IV-like SAM-binding methyltransferase superfamily. RNA methyltransferase TrmH family.</text>
</comment>
<evidence type="ECO:0000259" key="7">
    <source>
        <dbReference type="Pfam" id="PF00588"/>
    </source>
</evidence>
<comment type="subunit">
    <text evidence="5">Homodimer.</text>
</comment>
<comment type="catalytic activity">
    <reaction evidence="5">
        <text>uridine(32) in tRNA + S-adenosyl-L-methionine = 2'-O-methyluridine(32) in tRNA + S-adenosyl-L-homocysteine + H(+)</text>
        <dbReference type="Rhea" id="RHEA:42936"/>
        <dbReference type="Rhea" id="RHEA-COMP:10107"/>
        <dbReference type="Rhea" id="RHEA-COMP:10290"/>
        <dbReference type="ChEBI" id="CHEBI:15378"/>
        <dbReference type="ChEBI" id="CHEBI:57856"/>
        <dbReference type="ChEBI" id="CHEBI:59789"/>
        <dbReference type="ChEBI" id="CHEBI:65315"/>
        <dbReference type="ChEBI" id="CHEBI:74478"/>
        <dbReference type="EC" id="2.1.1.200"/>
    </reaction>
</comment>
<dbReference type="PANTHER" id="PTHR42786">
    <property type="entry name" value="TRNA/RRNA METHYLTRANSFERASE"/>
    <property type="match status" value="1"/>
</dbReference>
<reference evidence="8" key="1">
    <citation type="submission" date="2022-11" db="EMBL/GenBank/DDBJ databases">
        <title>Biodiversity and phylogenetic relationships of bacteria.</title>
        <authorList>
            <person name="Machado R.A.R."/>
            <person name="Bhat A."/>
            <person name="Loulou A."/>
            <person name="Kallel S."/>
        </authorList>
    </citation>
    <scope>NUCLEOTIDE SEQUENCE</scope>
    <source>
        <strain evidence="8">K-TC2</strain>
    </source>
</reference>
<dbReference type="RefSeq" id="WP_266338324.1">
    <property type="nucleotide sequence ID" value="NZ_JAPKNK010000003.1"/>
</dbReference>
<keyword evidence="3" id="KW-0808">Transferase</keyword>
<comment type="caution">
    <text evidence="8">The sequence shown here is derived from an EMBL/GenBank/DDBJ whole genome shotgun (WGS) entry which is preliminary data.</text>
</comment>
<gene>
    <name evidence="5" type="primary">trmJ</name>
    <name evidence="8" type="ORF">OSH07_09115</name>
</gene>
<dbReference type="Gene3D" id="1.10.8.590">
    <property type="match status" value="1"/>
</dbReference>
<keyword evidence="9" id="KW-1185">Reference proteome</keyword>
<dbReference type="InterPro" id="IPR004384">
    <property type="entry name" value="RNA_MeTrfase_TrmJ/LasT"/>
</dbReference>
<evidence type="ECO:0000256" key="1">
    <source>
        <dbReference type="ARBA" id="ARBA00007228"/>
    </source>
</evidence>
<dbReference type="GO" id="GO:0002128">
    <property type="term" value="P:tRNA nucleoside ribose methylation"/>
    <property type="evidence" value="ECO:0007669"/>
    <property type="project" value="TreeGrafter"/>
</dbReference>